<dbReference type="InterPro" id="IPR036526">
    <property type="entry name" value="C-N_Hydrolase_sf"/>
</dbReference>
<proteinExistence type="inferred from homology"/>
<dbReference type="InterPro" id="IPR044149">
    <property type="entry name" value="Nitrilases_CHs"/>
</dbReference>
<sequence>MYPTELETYEELSEQPEIMCRGGSIIVSPFGEVLAGPLYDREGILYAELDMSEITKSKVDLDVVGHYARPDIFKLQVNSEPQIPVSYGYSKSH</sequence>
<name>X1AMF1_9ZZZZ</name>
<feature type="domain" description="CN hydrolase" evidence="2">
    <location>
        <begin position="14"/>
        <end position="56"/>
    </location>
</feature>
<dbReference type="EMBL" id="BART01019249">
    <property type="protein sequence ID" value="GAG83784.1"/>
    <property type="molecule type" value="Genomic_DNA"/>
</dbReference>
<dbReference type="AlphaFoldDB" id="X1AMF1"/>
<comment type="caution">
    <text evidence="3">The sequence shown here is derived from an EMBL/GenBank/DDBJ whole genome shotgun (WGS) entry which is preliminary data.</text>
</comment>
<dbReference type="Pfam" id="PF00795">
    <property type="entry name" value="CN_hydrolase"/>
    <property type="match status" value="1"/>
</dbReference>
<dbReference type="PANTHER" id="PTHR46044:SF1">
    <property type="entry name" value="CN HYDROLASE DOMAIN-CONTAINING PROTEIN"/>
    <property type="match status" value="1"/>
</dbReference>
<dbReference type="PANTHER" id="PTHR46044">
    <property type="entry name" value="NITRILASE"/>
    <property type="match status" value="1"/>
</dbReference>
<dbReference type="SUPFAM" id="SSF56317">
    <property type="entry name" value="Carbon-nitrogen hydrolase"/>
    <property type="match status" value="1"/>
</dbReference>
<evidence type="ECO:0000313" key="3">
    <source>
        <dbReference type="EMBL" id="GAG83784.1"/>
    </source>
</evidence>
<evidence type="ECO:0000256" key="1">
    <source>
        <dbReference type="ARBA" id="ARBA00008129"/>
    </source>
</evidence>
<dbReference type="Gene3D" id="3.60.110.10">
    <property type="entry name" value="Carbon-nitrogen hydrolase"/>
    <property type="match status" value="1"/>
</dbReference>
<organism evidence="3">
    <name type="scientific">marine sediment metagenome</name>
    <dbReference type="NCBI Taxonomy" id="412755"/>
    <lineage>
        <taxon>unclassified sequences</taxon>
        <taxon>metagenomes</taxon>
        <taxon>ecological metagenomes</taxon>
    </lineage>
</organism>
<comment type="similarity">
    <text evidence="1">Belongs to the carbon-nitrogen hydrolase superfamily. Nitrilase family.</text>
</comment>
<evidence type="ECO:0000259" key="2">
    <source>
        <dbReference type="Pfam" id="PF00795"/>
    </source>
</evidence>
<gene>
    <name evidence="3" type="ORF">S01H4_36081</name>
</gene>
<reference evidence="3" key="1">
    <citation type="journal article" date="2014" name="Front. Microbiol.">
        <title>High frequency of phylogenetically diverse reductive dehalogenase-homologous genes in deep subseafloor sedimentary metagenomes.</title>
        <authorList>
            <person name="Kawai M."/>
            <person name="Futagami T."/>
            <person name="Toyoda A."/>
            <person name="Takaki Y."/>
            <person name="Nishi S."/>
            <person name="Hori S."/>
            <person name="Arai W."/>
            <person name="Tsubouchi T."/>
            <person name="Morono Y."/>
            <person name="Uchiyama I."/>
            <person name="Ito T."/>
            <person name="Fujiyama A."/>
            <person name="Inagaki F."/>
            <person name="Takami H."/>
        </authorList>
    </citation>
    <scope>NUCLEOTIDE SEQUENCE</scope>
    <source>
        <strain evidence="3">Expedition CK06-06</strain>
    </source>
</reference>
<accession>X1AMF1</accession>
<dbReference type="GO" id="GO:0003824">
    <property type="term" value="F:catalytic activity"/>
    <property type="evidence" value="ECO:0007669"/>
    <property type="project" value="InterPro"/>
</dbReference>
<dbReference type="InterPro" id="IPR003010">
    <property type="entry name" value="C-N_Hydrolase"/>
</dbReference>
<protein>
    <recommendedName>
        <fullName evidence="2">CN hydrolase domain-containing protein</fullName>
    </recommendedName>
</protein>